<comment type="caution">
    <text evidence="1">The sequence shown here is derived from an EMBL/GenBank/DDBJ whole genome shotgun (WGS) entry which is preliminary data.</text>
</comment>
<keyword evidence="2" id="KW-1185">Reference proteome</keyword>
<accession>A0AAD5Z4Q8</accession>
<evidence type="ECO:0000313" key="1">
    <source>
        <dbReference type="EMBL" id="KAJ3686856.1"/>
    </source>
</evidence>
<evidence type="ECO:0000313" key="2">
    <source>
        <dbReference type="Proteomes" id="UP001210211"/>
    </source>
</evidence>
<dbReference type="Proteomes" id="UP001210211">
    <property type="component" value="Unassembled WGS sequence"/>
</dbReference>
<dbReference type="InterPro" id="IPR032675">
    <property type="entry name" value="LRR_dom_sf"/>
</dbReference>
<gene>
    <name evidence="1" type="ORF">LUZ61_016020</name>
</gene>
<dbReference type="PANTHER" id="PTHR38926">
    <property type="entry name" value="F-BOX DOMAIN CONTAINING PROTEIN, EXPRESSED"/>
    <property type="match status" value="1"/>
</dbReference>
<sequence>MSKAEVENTAPEPLAGQRDWAGLHQDVLMIIFRKVGVHEVLLSTKATATYPRALANLIKIAVNWGRNFVEQLRISKFCDENHLEYIVERARNLKRLTIKDYIPFNERMFKTIGRLKRLEELKIARCQAPSGLMMKAIGTECPQLKRLIIKHPIFQGQPTGEGIIIRLGIPKTMVELKYLQLSGNWSVNFPTPLKVK</sequence>
<organism evidence="1 2">
    <name type="scientific">Rhynchospora tenuis</name>
    <dbReference type="NCBI Taxonomy" id="198213"/>
    <lineage>
        <taxon>Eukaryota</taxon>
        <taxon>Viridiplantae</taxon>
        <taxon>Streptophyta</taxon>
        <taxon>Embryophyta</taxon>
        <taxon>Tracheophyta</taxon>
        <taxon>Spermatophyta</taxon>
        <taxon>Magnoliopsida</taxon>
        <taxon>Liliopsida</taxon>
        <taxon>Poales</taxon>
        <taxon>Cyperaceae</taxon>
        <taxon>Cyperoideae</taxon>
        <taxon>Rhynchosporeae</taxon>
        <taxon>Rhynchospora</taxon>
    </lineage>
</organism>
<dbReference type="PANTHER" id="PTHR38926:SF2">
    <property type="entry name" value="F-BOX_LRR-REPEAT PROTEIN 21-RELATED"/>
    <property type="match status" value="1"/>
</dbReference>
<protein>
    <submittedName>
        <fullName evidence="1">Uncharacterized protein</fullName>
    </submittedName>
</protein>
<name>A0AAD5Z4Q8_9POAL</name>
<reference evidence="1 2" key="1">
    <citation type="journal article" date="2022" name="Cell">
        <title>Repeat-based holocentromeres influence genome architecture and karyotype evolution.</title>
        <authorList>
            <person name="Hofstatter P.G."/>
            <person name="Thangavel G."/>
            <person name="Lux T."/>
            <person name="Neumann P."/>
            <person name="Vondrak T."/>
            <person name="Novak P."/>
            <person name="Zhang M."/>
            <person name="Costa L."/>
            <person name="Castellani M."/>
            <person name="Scott A."/>
            <person name="Toegelov H."/>
            <person name="Fuchs J."/>
            <person name="Mata-Sucre Y."/>
            <person name="Dias Y."/>
            <person name="Vanzela A.L.L."/>
            <person name="Huettel B."/>
            <person name="Almeida C.C.S."/>
            <person name="Simkova H."/>
            <person name="Souza G."/>
            <person name="Pedrosa-Harand A."/>
            <person name="Macas J."/>
            <person name="Mayer K.F.X."/>
            <person name="Houben A."/>
            <person name="Marques A."/>
        </authorList>
    </citation>
    <scope>NUCLEOTIDE SEQUENCE [LARGE SCALE GENOMIC DNA]</scope>
    <source>
        <strain evidence="1">RhyTen1mFocal</strain>
    </source>
</reference>
<dbReference type="Gene3D" id="3.80.10.10">
    <property type="entry name" value="Ribonuclease Inhibitor"/>
    <property type="match status" value="1"/>
</dbReference>
<proteinExistence type="predicted"/>
<dbReference type="EMBL" id="JAMRDG010000002">
    <property type="protein sequence ID" value="KAJ3686856.1"/>
    <property type="molecule type" value="Genomic_DNA"/>
</dbReference>
<dbReference type="SUPFAM" id="SSF52047">
    <property type="entry name" value="RNI-like"/>
    <property type="match status" value="1"/>
</dbReference>
<dbReference type="AlphaFoldDB" id="A0AAD5Z4Q8"/>